<evidence type="ECO:0000259" key="3">
    <source>
        <dbReference type="PROSITE" id="PS50983"/>
    </source>
</evidence>
<feature type="signal peptide" evidence="2">
    <location>
        <begin position="1"/>
        <end position="18"/>
    </location>
</feature>
<evidence type="ECO:0000256" key="2">
    <source>
        <dbReference type="SAM" id="SignalP"/>
    </source>
</evidence>
<dbReference type="EMBL" id="MCBT01000044">
    <property type="protein sequence ID" value="OEG73124.1"/>
    <property type="molecule type" value="Genomic_DNA"/>
</dbReference>
<proteinExistence type="predicted"/>
<gene>
    <name evidence="4" type="ORF">BEL05_06940</name>
</gene>
<evidence type="ECO:0000313" key="4">
    <source>
        <dbReference type="EMBL" id="OEG73124.1"/>
    </source>
</evidence>
<comment type="caution">
    <text evidence="4">The sequence shown here is derived from an EMBL/GenBank/DDBJ whole genome shotgun (WGS) entry which is preliminary data.</text>
</comment>
<sequence length="270" mass="29750">MNKWILLGLLFCPTALLAQPASRIIALSPHAVEMLYAIGAGESIVATTDHADYPEEAQFIERVGGYYGIQIEKVVALNPDLIVVWGSGNKQEDIDRLKSLGFPLFNSDPNSLEAVADELQQLGALTGHELKAKQVAADYLTSLQQVRQANASKAPIKVFYQLWSTPLMTVAQGSWIQQIIDVCHGDNVFNDAKNAYPQVSLEAVLLKQPMVILQSQDEGNIKGIDWSKWQEIPAVKQQHIYQLDADLLHRAAPRAILGVEALCQALDKAR</sequence>
<evidence type="ECO:0000256" key="1">
    <source>
        <dbReference type="ARBA" id="ARBA00022729"/>
    </source>
</evidence>
<dbReference type="Proteomes" id="UP000095230">
    <property type="component" value="Unassembled WGS sequence"/>
</dbReference>
<dbReference type="Gene3D" id="3.40.50.1980">
    <property type="entry name" value="Nitrogenase molybdenum iron protein domain"/>
    <property type="match status" value="2"/>
</dbReference>
<dbReference type="CDD" id="cd01144">
    <property type="entry name" value="BtuF"/>
    <property type="match status" value="1"/>
</dbReference>
<protein>
    <submittedName>
        <fullName evidence="4">Cobalamin-binding protein</fullName>
    </submittedName>
</protein>
<dbReference type="PROSITE" id="PS50983">
    <property type="entry name" value="FE_B12_PBP"/>
    <property type="match status" value="1"/>
</dbReference>
<reference evidence="4 5" key="1">
    <citation type="submission" date="2016-07" db="EMBL/GenBank/DDBJ databases">
        <title>Whole-genome of two Shewanella species isolated from a digestive organ of sea cucumber Apostichopus japonicus Selenka 1867.</title>
        <authorList>
            <person name="Hong H.-H."/>
            <person name="Choi H."/>
            <person name="Cheon S."/>
            <person name="Oh J.-S."/>
            <person name="Lee H.-G."/>
            <person name="Park C."/>
        </authorList>
    </citation>
    <scope>NUCLEOTIDE SEQUENCE [LARGE SCALE GENOMIC DNA]</scope>
    <source>
        <strain evidence="4 5">CSB03KR</strain>
    </source>
</reference>
<dbReference type="InterPro" id="IPR002491">
    <property type="entry name" value="ABC_transptr_periplasmic_BD"/>
</dbReference>
<dbReference type="GO" id="GO:0071281">
    <property type="term" value="P:cellular response to iron ion"/>
    <property type="evidence" value="ECO:0007669"/>
    <property type="project" value="TreeGrafter"/>
</dbReference>
<name>A0A1E5IRC5_SHECO</name>
<dbReference type="NCBIfam" id="NF038402">
    <property type="entry name" value="TroA_like"/>
    <property type="match status" value="1"/>
</dbReference>
<feature type="domain" description="Fe/B12 periplasmic-binding" evidence="3">
    <location>
        <begin position="23"/>
        <end position="270"/>
    </location>
</feature>
<organism evidence="4 5">
    <name type="scientific">Shewanella colwelliana</name>
    <name type="common">Alteromonas colwelliana</name>
    <dbReference type="NCBI Taxonomy" id="23"/>
    <lineage>
        <taxon>Bacteria</taxon>
        <taxon>Pseudomonadati</taxon>
        <taxon>Pseudomonadota</taxon>
        <taxon>Gammaproteobacteria</taxon>
        <taxon>Alteromonadales</taxon>
        <taxon>Shewanellaceae</taxon>
        <taxon>Shewanella</taxon>
    </lineage>
</organism>
<dbReference type="OrthoDB" id="6495095at2"/>
<dbReference type="STRING" id="23.BEL05_06940"/>
<dbReference type="SUPFAM" id="SSF53807">
    <property type="entry name" value="Helical backbone' metal receptor"/>
    <property type="match status" value="1"/>
</dbReference>
<accession>A0A1E5IRC5</accession>
<evidence type="ECO:0000313" key="5">
    <source>
        <dbReference type="Proteomes" id="UP000095230"/>
    </source>
</evidence>
<dbReference type="InterPro" id="IPR050902">
    <property type="entry name" value="ABC_Transporter_SBP"/>
</dbReference>
<dbReference type="InterPro" id="IPR054828">
    <property type="entry name" value="Vit_B12_bind_prot"/>
</dbReference>
<dbReference type="PANTHER" id="PTHR30535">
    <property type="entry name" value="VITAMIN B12-BINDING PROTEIN"/>
    <property type="match status" value="1"/>
</dbReference>
<dbReference type="Pfam" id="PF01497">
    <property type="entry name" value="Peripla_BP_2"/>
    <property type="match status" value="1"/>
</dbReference>
<dbReference type="PANTHER" id="PTHR30535:SF34">
    <property type="entry name" value="MOLYBDATE-BINDING PROTEIN MOLA"/>
    <property type="match status" value="1"/>
</dbReference>
<feature type="chain" id="PRO_5009178989" evidence="2">
    <location>
        <begin position="19"/>
        <end position="270"/>
    </location>
</feature>
<keyword evidence="1 2" id="KW-0732">Signal</keyword>
<dbReference type="AlphaFoldDB" id="A0A1E5IRC5"/>
<dbReference type="RefSeq" id="WP_069671683.1">
    <property type="nucleotide sequence ID" value="NZ_BPFF01000002.1"/>
</dbReference>